<proteinExistence type="predicted"/>
<comment type="caution">
    <text evidence="1">The sequence shown here is derived from an EMBL/GenBank/DDBJ whole genome shotgun (WGS) entry which is preliminary data.</text>
</comment>
<dbReference type="RefSeq" id="WP_005974665.1">
    <property type="nucleotide sequence ID" value="NZ_GG665898.1"/>
</dbReference>
<dbReference type="OrthoDB" id="95747at2"/>
<dbReference type="STRING" id="546275.FUSPEROL_02040"/>
<dbReference type="GeneID" id="78420227"/>
<sequence length="69" mass="8030">MWKCKKCNSTHFNLFFSGKIEAEFDSVEVVETYSATLEILKENYVECIECKNKGKNIEDIATWEGEDEN</sequence>
<evidence type="ECO:0000313" key="1">
    <source>
        <dbReference type="EMBL" id="EFE85999.1"/>
    </source>
</evidence>
<organism evidence="1 2">
    <name type="scientific">Fusobacterium periodonticum ATCC 33693</name>
    <dbReference type="NCBI Taxonomy" id="546275"/>
    <lineage>
        <taxon>Bacteria</taxon>
        <taxon>Fusobacteriati</taxon>
        <taxon>Fusobacteriota</taxon>
        <taxon>Fusobacteriia</taxon>
        <taxon>Fusobacteriales</taxon>
        <taxon>Fusobacteriaceae</taxon>
        <taxon>Fusobacterium</taxon>
    </lineage>
</organism>
<reference evidence="1 2" key="1">
    <citation type="submission" date="2010-02" db="EMBL/GenBank/DDBJ databases">
        <authorList>
            <person name="Weinstock G."/>
            <person name="Sodergren E."/>
            <person name="Clifton S."/>
            <person name="Fulton L."/>
            <person name="Fulton B."/>
            <person name="Courtney L."/>
            <person name="Fronick C."/>
            <person name="Harrison M."/>
            <person name="Strong C."/>
            <person name="Farmer C."/>
            <person name="Delahaunty K."/>
            <person name="Markovic C."/>
            <person name="Hall O."/>
            <person name="Minx P."/>
            <person name="Tomlinson C."/>
            <person name="Mitreva M."/>
            <person name="Nelson J."/>
            <person name="Hou S."/>
            <person name="Wollam A."/>
            <person name="Pepin K.H."/>
            <person name="Johnson M."/>
            <person name="Bhonagiri V."/>
            <person name="Zhang X."/>
            <person name="Suruliraj S."/>
            <person name="Warren W."/>
            <person name="Chinwalla A."/>
            <person name="Mardis E.R."/>
            <person name="Wilson R.K."/>
        </authorList>
    </citation>
    <scope>NUCLEOTIDE SEQUENCE [LARGE SCALE GENOMIC DNA]</scope>
    <source>
        <strain evidence="1 2">ATCC 33693</strain>
    </source>
</reference>
<dbReference type="Proteomes" id="UP000003748">
    <property type="component" value="Unassembled WGS sequence"/>
</dbReference>
<accession>D4CX79</accession>
<dbReference type="EMBL" id="ACJY01000099">
    <property type="protein sequence ID" value="EFE85999.1"/>
    <property type="molecule type" value="Genomic_DNA"/>
</dbReference>
<dbReference type="AlphaFoldDB" id="D4CX79"/>
<dbReference type="HOGENOM" id="CLU_198928_0_0_0"/>
<gene>
    <name evidence="1" type="ORF">FUSPEROL_02040</name>
</gene>
<name>D4CX79_9FUSO</name>
<evidence type="ECO:0000313" key="2">
    <source>
        <dbReference type="Proteomes" id="UP000003748"/>
    </source>
</evidence>
<protein>
    <submittedName>
        <fullName evidence="1">Uncharacterized protein</fullName>
    </submittedName>
</protein>